<dbReference type="InterPro" id="IPR001647">
    <property type="entry name" value="HTH_TetR"/>
</dbReference>
<evidence type="ECO:0000256" key="2">
    <source>
        <dbReference type="ARBA" id="ARBA00023125"/>
    </source>
</evidence>
<sequence>MVRRILDAAKTVLIERGYDDATTNRIAEAAGISPGSLYQYFPNKETIIAAVIDRYTDHIADRVTAHLSAHIGEPEEPQRIYATLDILLQAMEEEPGLLRALIEQTPRLGLGNKITAFEDRVGELAAAHLRLRSLPVRHAQTTIWLLVRTVEHLTTRYLLDRPPIDRDEFLNELTALVMGYFRIHSESRGDGPANAPET</sequence>
<dbReference type="InterPro" id="IPR009057">
    <property type="entry name" value="Homeodomain-like_sf"/>
</dbReference>
<dbReference type="PANTHER" id="PTHR30055">
    <property type="entry name" value="HTH-TYPE TRANSCRIPTIONAL REGULATOR RUTR"/>
    <property type="match status" value="1"/>
</dbReference>
<reference evidence="6 8" key="1">
    <citation type="submission" date="2016-01" db="EMBL/GenBank/DDBJ databases">
        <title>The new phylogeny of the genus Mycobacterium.</title>
        <authorList>
            <person name="Tarcisio F."/>
            <person name="Conor M."/>
            <person name="Antonella G."/>
            <person name="Elisabetta G."/>
            <person name="Giulia F.S."/>
            <person name="Sara T."/>
            <person name="Anna F."/>
            <person name="Clotilde B."/>
            <person name="Roberto B."/>
            <person name="Veronica D.S."/>
            <person name="Fabio R."/>
            <person name="Monica P."/>
            <person name="Olivier J."/>
            <person name="Enrico T."/>
            <person name="Nicola S."/>
        </authorList>
    </citation>
    <scope>NUCLEOTIDE SEQUENCE [LARGE SCALE GENOMIC DNA]</scope>
    <source>
        <strain evidence="6 8">DSM 44243</strain>
    </source>
</reference>
<evidence type="ECO:0000256" key="4">
    <source>
        <dbReference type="PROSITE-ProRule" id="PRU00335"/>
    </source>
</evidence>
<dbReference type="EMBL" id="LQOM01000037">
    <property type="protein sequence ID" value="ORV09914.1"/>
    <property type="molecule type" value="Genomic_DNA"/>
</dbReference>
<dbReference type="GO" id="GO:0003700">
    <property type="term" value="F:DNA-binding transcription factor activity"/>
    <property type="evidence" value="ECO:0007669"/>
    <property type="project" value="TreeGrafter"/>
</dbReference>
<dbReference type="PROSITE" id="PS50977">
    <property type="entry name" value="HTH_TETR_2"/>
    <property type="match status" value="1"/>
</dbReference>
<dbReference type="AlphaFoldDB" id="A0A1X1RMS9"/>
<dbReference type="RefSeq" id="WP_062538465.1">
    <property type="nucleotide sequence ID" value="NZ_BBUN01000026.1"/>
</dbReference>
<keyword evidence="3" id="KW-0804">Transcription</keyword>
<dbReference type="PROSITE" id="PS01081">
    <property type="entry name" value="HTH_TETR_1"/>
    <property type="match status" value="1"/>
</dbReference>
<dbReference type="Pfam" id="PF17918">
    <property type="entry name" value="TetR_C_15"/>
    <property type="match status" value="1"/>
</dbReference>
<evidence type="ECO:0000256" key="3">
    <source>
        <dbReference type="ARBA" id="ARBA00023163"/>
    </source>
</evidence>
<dbReference type="OrthoDB" id="5242390at2"/>
<organism evidence="6 8">
    <name type="scientific">Mycobacterium celatum</name>
    <dbReference type="NCBI Taxonomy" id="28045"/>
    <lineage>
        <taxon>Bacteria</taxon>
        <taxon>Bacillati</taxon>
        <taxon>Actinomycetota</taxon>
        <taxon>Actinomycetes</taxon>
        <taxon>Mycobacteriales</taxon>
        <taxon>Mycobacteriaceae</taxon>
        <taxon>Mycobacterium</taxon>
    </lineage>
</organism>
<feature type="domain" description="HTH tetR-type" evidence="5">
    <location>
        <begin position="1"/>
        <end position="59"/>
    </location>
</feature>
<proteinExistence type="predicted"/>
<keyword evidence="8" id="KW-1185">Reference proteome</keyword>
<reference evidence="7 9" key="2">
    <citation type="journal article" date="2017" name="Infect. Genet. Evol.">
        <title>The new phylogeny of the genus Mycobacterium: The old and the news.</title>
        <authorList>
            <person name="Tortoli E."/>
            <person name="Fedrizzi T."/>
            <person name="Meehan C.J."/>
            <person name="Trovato A."/>
            <person name="Grottola A."/>
            <person name="Giacobazzi E."/>
            <person name="Serpini G.F."/>
            <person name="Tagliazucchi S."/>
            <person name="Fabio A."/>
            <person name="Bettua C."/>
            <person name="Bertorelli R."/>
            <person name="Frascaro F."/>
            <person name="De Sanctis V."/>
            <person name="Pecorari M."/>
            <person name="Jousson O."/>
            <person name="Segata N."/>
            <person name="Cirillo D.M."/>
        </authorList>
    </citation>
    <scope>NUCLEOTIDE SEQUENCE [LARGE SCALE GENOMIC DNA]</scope>
    <source>
        <strain evidence="7 9">NCTC 12882</strain>
    </source>
</reference>
<dbReference type="SUPFAM" id="SSF46689">
    <property type="entry name" value="Homeodomain-like"/>
    <property type="match status" value="1"/>
</dbReference>
<comment type="caution">
    <text evidence="6">The sequence shown here is derived from an EMBL/GenBank/DDBJ whole genome shotgun (WGS) entry which is preliminary data.</text>
</comment>
<dbReference type="EMBL" id="PDKV01000006">
    <property type="protein sequence ID" value="PIB79726.1"/>
    <property type="molecule type" value="Genomic_DNA"/>
</dbReference>
<dbReference type="InterPro" id="IPR023772">
    <property type="entry name" value="DNA-bd_HTH_TetR-type_CS"/>
</dbReference>
<protein>
    <submittedName>
        <fullName evidence="6">TetR family transcriptional regulator</fullName>
    </submittedName>
    <submittedName>
        <fullName evidence="7">TetR/AcrR family transcriptional regulator</fullName>
    </submittedName>
</protein>
<evidence type="ECO:0000256" key="1">
    <source>
        <dbReference type="ARBA" id="ARBA00023015"/>
    </source>
</evidence>
<dbReference type="PRINTS" id="PR00455">
    <property type="entry name" value="HTHTETR"/>
</dbReference>
<dbReference type="InterPro" id="IPR041669">
    <property type="entry name" value="TetR_C_15"/>
</dbReference>
<dbReference type="Proteomes" id="UP000230971">
    <property type="component" value="Unassembled WGS sequence"/>
</dbReference>
<accession>A0A1X1RMS9</accession>
<feature type="DNA-binding region" description="H-T-H motif" evidence="4">
    <location>
        <begin position="22"/>
        <end position="41"/>
    </location>
</feature>
<dbReference type="STRING" id="28045.AWB95_16975"/>
<dbReference type="PANTHER" id="PTHR30055:SF234">
    <property type="entry name" value="HTH-TYPE TRANSCRIPTIONAL REGULATOR BETI"/>
    <property type="match status" value="1"/>
</dbReference>
<dbReference type="Gene3D" id="1.10.357.10">
    <property type="entry name" value="Tetracycline Repressor, domain 2"/>
    <property type="match status" value="1"/>
</dbReference>
<keyword evidence="2 4" id="KW-0238">DNA-binding</keyword>
<evidence type="ECO:0000259" key="5">
    <source>
        <dbReference type="PROSITE" id="PS50977"/>
    </source>
</evidence>
<dbReference type="Proteomes" id="UP000193907">
    <property type="component" value="Unassembled WGS sequence"/>
</dbReference>
<evidence type="ECO:0000313" key="8">
    <source>
        <dbReference type="Proteomes" id="UP000193907"/>
    </source>
</evidence>
<dbReference type="InterPro" id="IPR050109">
    <property type="entry name" value="HTH-type_TetR-like_transc_reg"/>
</dbReference>
<evidence type="ECO:0000313" key="9">
    <source>
        <dbReference type="Proteomes" id="UP000230971"/>
    </source>
</evidence>
<name>A0A1X1RMS9_MYCCE</name>
<dbReference type="Pfam" id="PF00440">
    <property type="entry name" value="TetR_N"/>
    <property type="match status" value="1"/>
</dbReference>
<gene>
    <name evidence="6" type="ORF">AWB95_16975</name>
    <name evidence="7" type="ORF">CQY23_07395</name>
</gene>
<evidence type="ECO:0000313" key="6">
    <source>
        <dbReference type="EMBL" id="ORV09914.1"/>
    </source>
</evidence>
<dbReference type="GO" id="GO:0000976">
    <property type="term" value="F:transcription cis-regulatory region binding"/>
    <property type="evidence" value="ECO:0007669"/>
    <property type="project" value="TreeGrafter"/>
</dbReference>
<keyword evidence="1" id="KW-0805">Transcription regulation</keyword>
<evidence type="ECO:0000313" key="7">
    <source>
        <dbReference type="EMBL" id="PIB79726.1"/>
    </source>
</evidence>